<dbReference type="PIRSF" id="PIRSF016481">
    <property type="entry name" value="Pilus_assembly_PilP"/>
    <property type="match status" value="1"/>
</dbReference>
<dbReference type="AlphaFoldDB" id="I9DNY0"/>
<evidence type="ECO:0000313" key="1">
    <source>
        <dbReference type="EMBL" id="EIW87680.1"/>
    </source>
</evidence>
<dbReference type="InterPro" id="IPR007446">
    <property type="entry name" value="PilP"/>
</dbReference>
<keyword evidence="2" id="KW-1185">Reference proteome</keyword>
<protein>
    <submittedName>
        <fullName evidence="1">Type IV pilus biogenesis protein PilP</fullName>
    </submittedName>
</protein>
<dbReference type="Proteomes" id="UP000035062">
    <property type="component" value="Unassembled WGS sequence"/>
</dbReference>
<reference evidence="1 2" key="1">
    <citation type="journal article" date="2012" name="J. Bacteriol.">
        <title>Genome Sequence of Pectin-Degrading Alishewanella agri, Isolated from Landfill Soil.</title>
        <authorList>
            <person name="Kim J."/>
            <person name="Jung J."/>
            <person name="Sung J.S."/>
            <person name="Chun J."/>
            <person name="Park W."/>
        </authorList>
    </citation>
    <scope>NUCLEOTIDE SEQUENCE [LARGE SCALE GENOMIC DNA]</scope>
    <source>
        <strain evidence="1 2">BL06</strain>
    </source>
</reference>
<comment type="caution">
    <text evidence="1">The sequence shown here is derived from an EMBL/GenBank/DDBJ whole genome shotgun (WGS) entry which is preliminary data.</text>
</comment>
<dbReference type="RefSeq" id="WP_008985601.1">
    <property type="nucleotide sequence ID" value="NZ_AKKU01000026.1"/>
</dbReference>
<dbReference type="PROSITE" id="PS51257">
    <property type="entry name" value="PROKAR_LIPOPROTEIN"/>
    <property type="match status" value="1"/>
</dbReference>
<dbReference type="Pfam" id="PF04351">
    <property type="entry name" value="PilP"/>
    <property type="match status" value="1"/>
</dbReference>
<gene>
    <name evidence="1" type="ORF">AGRI_14205</name>
</gene>
<dbReference type="eggNOG" id="COG3168">
    <property type="taxonomic scope" value="Bacteria"/>
</dbReference>
<name>I9DNY0_9ALTE</name>
<dbReference type="STRING" id="1195246.AGRI_14205"/>
<organism evidence="1 2">
    <name type="scientific">Alishewanella agri BL06</name>
    <dbReference type="NCBI Taxonomy" id="1195246"/>
    <lineage>
        <taxon>Bacteria</taxon>
        <taxon>Pseudomonadati</taxon>
        <taxon>Pseudomonadota</taxon>
        <taxon>Gammaproteobacteria</taxon>
        <taxon>Alteromonadales</taxon>
        <taxon>Alteromonadaceae</taxon>
        <taxon>Alishewanella</taxon>
    </lineage>
</organism>
<sequence>MRALLTVVVSALFLTGCFDDLSDIQAELETVKANTRPRVEPLPQAKEFIHIPYTMANVRSPFAEPTPEAIQDRISQQQDCMHPDPERRKEPLERFALDNLKMRGTLGDQGQIWALVESADKALHRITVNNYMGLFHGKVTRVEPTHIDLLELIPDGSGCWVERTTRVQMFDATAGN</sequence>
<dbReference type="PATRIC" id="fig|1195246.3.peg.2819"/>
<dbReference type="Gene3D" id="2.30.30.830">
    <property type="match status" value="1"/>
</dbReference>
<proteinExistence type="predicted"/>
<accession>I9DNY0</accession>
<dbReference type="EMBL" id="AKKU01000026">
    <property type="protein sequence ID" value="EIW87680.1"/>
    <property type="molecule type" value="Genomic_DNA"/>
</dbReference>
<evidence type="ECO:0000313" key="2">
    <source>
        <dbReference type="Proteomes" id="UP000035062"/>
    </source>
</evidence>